<dbReference type="OrthoDB" id="3750015at2759"/>
<reference evidence="1" key="1">
    <citation type="submission" date="2022-10" db="EMBL/GenBank/DDBJ databases">
        <title>Tapping the CABI collections for fungal endophytes: first genome assemblies for Collariella, Neodidymelliopsis, Ascochyta clinopodiicola, Didymella pomorum, Didymosphaeria variabile, Neocosmospora piperis and Neocucurbitaria cava.</title>
        <authorList>
            <person name="Hill R."/>
        </authorList>
    </citation>
    <scope>NUCLEOTIDE SEQUENCE</scope>
    <source>
        <strain evidence="1">IMI 360193</strain>
    </source>
</reference>
<evidence type="ECO:0000313" key="2">
    <source>
        <dbReference type="Proteomes" id="UP001140562"/>
    </source>
</evidence>
<dbReference type="EMBL" id="JAPEUV010000011">
    <property type="protein sequence ID" value="KAJ4341410.1"/>
    <property type="molecule type" value="Genomic_DNA"/>
</dbReference>
<organism evidence="1 2">
    <name type="scientific">Didymella glomerata</name>
    <dbReference type="NCBI Taxonomy" id="749621"/>
    <lineage>
        <taxon>Eukaryota</taxon>
        <taxon>Fungi</taxon>
        <taxon>Dikarya</taxon>
        <taxon>Ascomycota</taxon>
        <taxon>Pezizomycotina</taxon>
        <taxon>Dothideomycetes</taxon>
        <taxon>Pleosporomycetidae</taxon>
        <taxon>Pleosporales</taxon>
        <taxon>Pleosporineae</taxon>
        <taxon>Didymellaceae</taxon>
        <taxon>Didymella</taxon>
    </lineage>
</organism>
<dbReference type="Proteomes" id="UP001140562">
    <property type="component" value="Unassembled WGS sequence"/>
</dbReference>
<evidence type="ECO:0000313" key="1">
    <source>
        <dbReference type="EMBL" id="KAJ4341410.1"/>
    </source>
</evidence>
<keyword evidence="2" id="KW-1185">Reference proteome</keyword>
<name>A0A9W8X6E9_9PLEO</name>
<gene>
    <name evidence="1" type="ORF">N0V87_001800</name>
</gene>
<sequence>MSKPIESLLSSFIDSTDLVEVHDTYTHMSLPPSRHMRKSQVADYFANNKVSYLSGGRSTPAICLHRLPAAGVPTQIAELARVRNNNAMLLEHIQVDPLWMARRVLGQEMFLSPHYCFKFDTYYLCEEGTASITIGAKKLTAEEKKKADENENALTVHDYMPAMEVLRAHGEFKFLVVPAYTVHAIMLQSDALMTVGHIVPKGEKGE</sequence>
<comment type="caution">
    <text evidence="1">The sequence shown here is derived from an EMBL/GenBank/DDBJ whole genome shotgun (WGS) entry which is preliminary data.</text>
</comment>
<protein>
    <submittedName>
        <fullName evidence="1">Uncharacterized protein</fullName>
    </submittedName>
</protein>
<accession>A0A9W8X6E9</accession>
<proteinExistence type="predicted"/>
<dbReference type="AlphaFoldDB" id="A0A9W8X6E9"/>